<sequence length="233" mass="25529">MLSAFTARPIIELRARDKSKIETILADGSLRIYRVNELHPEKSTNGSSQPSASAGRSPRNSTDQPPSQTNQKPTDLLREVEKFSTRAIEQLAVIKEANTLVSLSNYHVSFHDFQTYELVETLARTRNASCFAVTSNIIKDPATGIPEIISRLAVAVKRKLLLWSWHESELHPDVTEVSLTETIRSLTWANATKVVCGMNGGYVLVNVLTSETEEIGSSGVGARLVRKAAASAP</sequence>
<evidence type="ECO:0000313" key="3">
    <source>
        <dbReference type="EMBL" id="CAI4219685.1"/>
    </source>
</evidence>
<dbReference type="GO" id="GO:0006914">
    <property type="term" value="P:autophagy"/>
    <property type="evidence" value="ECO:0007669"/>
    <property type="project" value="TreeGrafter"/>
</dbReference>
<reference evidence="3" key="1">
    <citation type="submission" date="2022-11" db="EMBL/GenBank/DDBJ databases">
        <authorList>
            <person name="Scott C."/>
            <person name="Bruce N."/>
        </authorList>
    </citation>
    <scope>NUCLEOTIDE SEQUENCE</scope>
</reference>
<keyword evidence="4" id="KW-1185">Reference proteome</keyword>
<accession>A0A9P1ME83</accession>
<feature type="compositionally biased region" description="Polar residues" evidence="1">
    <location>
        <begin position="43"/>
        <end position="73"/>
    </location>
</feature>
<dbReference type="InterPro" id="IPR001180">
    <property type="entry name" value="CNH_dom"/>
</dbReference>
<dbReference type="Pfam" id="PF00780">
    <property type="entry name" value="CNH"/>
    <property type="match status" value="1"/>
</dbReference>
<dbReference type="Proteomes" id="UP000838763">
    <property type="component" value="Unassembled WGS sequence"/>
</dbReference>
<evidence type="ECO:0000256" key="1">
    <source>
        <dbReference type="SAM" id="MobiDB-lite"/>
    </source>
</evidence>
<dbReference type="EMBL" id="CALLCH030000020">
    <property type="protein sequence ID" value="CAI4219685.1"/>
    <property type="molecule type" value="Genomic_DNA"/>
</dbReference>
<dbReference type="GO" id="GO:0000329">
    <property type="term" value="C:fungal-type vacuole membrane"/>
    <property type="evidence" value="ECO:0007669"/>
    <property type="project" value="TreeGrafter"/>
</dbReference>
<gene>
    <name evidence="3" type="ORF">PPNO1_LOCUS9237</name>
</gene>
<evidence type="ECO:0000259" key="2">
    <source>
        <dbReference type="Pfam" id="PF00780"/>
    </source>
</evidence>
<organism evidence="3 4">
    <name type="scientific">Parascedosporium putredinis</name>
    <dbReference type="NCBI Taxonomy" id="1442378"/>
    <lineage>
        <taxon>Eukaryota</taxon>
        <taxon>Fungi</taxon>
        <taxon>Dikarya</taxon>
        <taxon>Ascomycota</taxon>
        <taxon>Pezizomycotina</taxon>
        <taxon>Sordariomycetes</taxon>
        <taxon>Hypocreomycetidae</taxon>
        <taxon>Microascales</taxon>
        <taxon>Microascaceae</taxon>
        <taxon>Parascedosporium</taxon>
    </lineage>
</organism>
<dbReference type="GO" id="GO:0034058">
    <property type="term" value="P:endosomal vesicle fusion"/>
    <property type="evidence" value="ECO:0007669"/>
    <property type="project" value="TreeGrafter"/>
</dbReference>
<dbReference type="PANTHER" id="PTHR12894">
    <property type="entry name" value="CNH DOMAIN CONTAINING"/>
    <property type="match status" value="1"/>
</dbReference>
<feature type="region of interest" description="Disordered" evidence="1">
    <location>
        <begin position="39"/>
        <end position="74"/>
    </location>
</feature>
<feature type="domain" description="CNH" evidence="2">
    <location>
        <begin position="81"/>
        <end position="214"/>
    </location>
</feature>
<dbReference type="AlphaFoldDB" id="A0A9P1ME83"/>
<protein>
    <recommendedName>
        <fullName evidence="2">CNH domain-containing protein</fullName>
    </recommendedName>
</protein>
<dbReference type="InterPro" id="IPR032914">
    <property type="entry name" value="Vam6/VPS39/TRAP1"/>
</dbReference>
<comment type="caution">
    <text evidence="3">The sequence shown here is derived from an EMBL/GenBank/DDBJ whole genome shotgun (WGS) entry which is preliminary data.</text>
</comment>
<dbReference type="SUPFAM" id="SSF50978">
    <property type="entry name" value="WD40 repeat-like"/>
    <property type="match status" value="1"/>
</dbReference>
<dbReference type="PANTHER" id="PTHR12894:SF49">
    <property type="entry name" value="VAM6_VPS39-LIKE PROTEIN"/>
    <property type="match status" value="1"/>
</dbReference>
<proteinExistence type="predicted"/>
<name>A0A9P1ME83_9PEZI</name>
<dbReference type="InterPro" id="IPR036322">
    <property type="entry name" value="WD40_repeat_dom_sf"/>
</dbReference>
<evidence type="ECO:0000313" key="4">
    <source>
        <dbReference type="Proteomes" id="UP000838763"/>
    </source>
</evidence>
<dbReference type="OrthoDB" id="10260443at2759"/>